<evidence type="ECO:0000313" key="3">
    <source>
        <dbReference type="Proteomes" id="UP001165083"/>
    </source>
</evidence>
<dbReference type="Proteomes" id="UP001165083">
    <property type="component" value="Unassembled WGS sequence"/>
</dbReference>
<feature type="region of interest" description="Disordered" evidence="1">
    <location>
        <begin position="24"/>
        <end position="53"/>
    </location>
</feature>
<comment type="caution">
    <text evidence="2">The sequence shown here is derived from an EMBL/GenBank/DDBJ whole genome shotgun (WGS) entry which is preliminary data.</text>
</comment>
<name>A0A9W6WRH4_9STRA</name>
<feature type="region of interest" description="Disordered" evidence="1">
    <location>
        <begin position="86"/>
        <end position="107"/>
    </location>
</feature>
<reference evidence="2" key="1">
    <citation type="submission" date="2023-04" db="EMBL/GenBank/DDBJ databases">
        <title>Phytophthora lilii NBRC 32176.</title>
        <authorList>
            <person name="Ichikawa N."/>
            <person name="Sato H."/>
            <person name="Tonouchi N."/>
        </authorList>
    </citation>
    <scope>NUCLEOTIDE SEQUENCE</scope>
    <source>
        <strain evidence="2">NBRC 32176</strain>
    </source>
</reference>
<dbReference type="EMBL" id="BSXW01000176">
    <property type="protein sequence ID" value="GMF13929.1"/>
    <property type="molecule type" value="Genomic_DNA"/>
</dbReference>
<dbReference type="AlphaFoldDB" id="A0A9W6WRH4"/>
<evidence type="ECO:0000256" key="1">
    <source>
        <dbReference type="SAM" id="MobiDB-lite"/>
    </source>
</evidence>
<evidence type="ECO:0000313" key="2">
    <source>
        <dbReference type="EMBL" id="GMF13929.1"/>
    </source>
</evidence>
<sequence length="107" mass="12151">MFREYQEAEPVEIWKTLIENKRRLSNPSVNDDSNRSKQRIGDSFLIDSSTSTENDVLNEGKVMGVKQYTETEGDVEAMQGVLSGTDEHMDRNLTPADNHAKEILADY</sequence>
<feature type="compositionally biased region" description="Basic and acidic residues" evidence="1">
    <location>
        <begin position="98"/>
        <end position="107"/>
    </location>
</feature>
<organism evidence="2 3">
    <name type="scientific">Phytophthora lilii</name>
    <dbReference type="NCBI Taxonomy" id="2077276"/>
    <lineage>
        <taxon>Eukaryota</taxon>
        <taxon>Sar</taxon>
        <taxon>Stramenopiles</taxon>
        <taxon>Oomycota</taxon>
        <taxon>Peronosporomycetes</taxon>
        <taxon>Peronosporales</taxon>
        <taxon>Peronosporaceae</taxon>
        <taxon>Phytophthora</taxon>
    </lineage>
</organism>
<keyword evidence="3" id="KW-1185">Reference proteome</keyword>
<proteinExistence type="predicted"/>
<dbReference type="OrthoDB" id="133193at2759"/>
<protein>
    <submittedName>
        <fullName evidence="2">Unnamed protein product</fullName>
    </submittedName>
</protein>
<gene>
    <name evidence="2" type="ORF">Plil01_000435300</name>
</gene>
<accession>A0A9W6WRH4</accession>